<reference evidence="2 3" key="1">
    <citation type="submission" date="2018-08" db="EMBL/GenBank/DDBJ databases">
        <title>Recombination of ecologically and evolutionarily significant loci maintains genetic cohesion in the Pseudomonas syringae species complex.</title>
        <authorList>
            <person name="Dillon M."/>
            <person name="Thakur S."/>
            <person name="Almeida R.N.D."/>
            <person name="Weir B.S."/>
            <person name="Guttman D.S."/>
        </authorList>
    </citation>
    <scope>NUCLEOTIDE SEQUENCE [LARGE SCALE GENOMIC DNA]</scope>
    <source>
        <strain evidence="2 3">ICMP 9829</strain>
    </source>
</reference>
<evidence type="ECO:0000313" key="2">
    <source>
        <dbReference type="EMBL" id="RMU07793.1"/>
    </source>
</evidence>
<evidence type="ECO:0000313" key="3">
    <source>
        <dbReference type="Proteomes" id="UP000274212"/>
    </source>
</evidence>
<feature type="transmembrane region" description="Helical" evidence="1">
    <location>
        <begin position="62"/>
        <end position="82"/>
    </location>
</feature>
<sequence length="92" mass="9929">MKLVVKALTKVVAICVAAVFLARYLVGSGLVRSGLDTSFGDAVYTYLREFFNVNGSEDAETLVVFVVLGASIFFVAVSACLLSKIFSRIQKN</sequence>
<proteinExistence type="predicted"/>
<keyword evidence="1" id="KW-0812">Transmembrane</keyword>
<dbReference type="EMBL" id="RBTT01000209">
    <property type="protein sequence ID" value="RMU07793.1"/>
    <property type="molecule type" value="Genomic_DNA"/>
</dbReference>
<feature type="transmembrane region" description="Helical" evidence="1">
    <location>
        <begin position="7"/>
        <end position="26"/>
    </location>
</feature>
<dbReference type="Proteomes" id="UP000274212">
    <property type="component" value="Unassembled WGS sequence"/>
</dbReference>
<organism evidence="2 3">
    <name type="scientific">Pseudomonas syringae pv. coriandricola</name>
    <dbReference type="NCBI Taxonomy" id="264453"/>
    <lineage>
        <taxon>Bacteria</taxon>
        <taxon>Pseudomonadati</taxon>
        <taxon>Pseudomonadota</taxon>
        <taxon>Gammaproteobacteria</taxon>
        <taxon>Pseudomonadales</taxon>
        <taxon>Pseudomonadaceae</taxon>
        <taxon>Pseudomonas</taxon>
    </lineage>
</organism>
<dbReference type="AlphaFoldDB" id="A0A3M4TLF9"/>
<evidence type="ECO:0000256" key="1">
    <source>
        <dbReference type="SAM" id="Phobius"/>
    </source>
</evidence>
<dbReference type="RefSeq" id="WP_122285699.1">
    <property type="nucleotide sequence ID" value="NZ_RBRV01000386.1"/>
</dbReference>
<keyword evidence="1" id="KW-1133">Transmembrane helix</keyword>
<keyword evidence="1" id="KW-0472">Membrane</keyword>
<accession>A0A3M4TLF9</accession>
<protein>
    <submittedName>
        <fullName evidence="2">Uncharacterized protein</fullName>
    </submittedName>
</protein>
<gene>
    <name evidence="2" type="ORF">ALP36_200074</name>
</gene>
<name>A0A3M4TLF9_9PSED</name>
<comment type="caution">
    <text evidence="2">The sequence shown here is derived from an EMBL/GenBank/DDBJ whole genome shotgun (WGS) entry which is preliminary data.</text>
</comment>